<dbReference type="RefSeq" id="XP_016640678.1">
    <property type="nucleotide sequence ID" value="XM_016789698.1"/>
</dbReference>
<dbReference type="GO" id="GO:0008270">
    <property type="term" value="F:zinc ion binding"/>
    <property type="evidence" value="ECO:0007669"/>
    <property type="project" value="InterPro"/>
</dbReference>
<sequence length="629" mass="70476">MMSNIFLGASASSVITRALVLYVFEQMRRVPRRRNGLGGPTIFHKYRYTHCKKNQVHDAIPDANPSEDTPREKRPPVPVSQIIGMELPSPSITWALFQSYSDCMHWYLTVFHEPSFSARAHPIVVSGMADPHDKSFLYLMLVVCFFGARFMPQKDREEKCQGVDFPQLELKILQVAGAWFLPSMQEFTIEARVYNYLLGSAYFIVSQTHAASVTVEATIKAAMRMGLHQEHTWKSVDDHEREVRRRLWWVLFITSGFMAISYGRPPIVVIDECQVELPLSFEDNPASIMRDLYFGRRRKPRDLIQQISAFHRQLLDWERNIGHELRPETYLGRSYDSPGADPVLRKLALQAITLQISYDNAQVILFRPLITLDRPLHIDLPLPVSNQDRQAEAELMRDLKRKARNQCWSSAVRTSLIGEHAELLKLLRVSPAAAHAGVHALAAGVILSIIALADPLSDQGQESKRGVARLIKVAKDTGFLAPIWSQLREVLTDLMHVIAGEETQHLINARGDIGFGRKNDMAISPFGEPAADALPAMPNEASQSAYGTVRSSVLNIAELVGSAPQDLGQGGQGQPSFVPQMALSGEMQEGQAIVRNDSMSYDTVGLADWNLGLPAADQTWMWDNALTYL</sequence>
<comment type="caution">
    <text evidence="4">The sequence shown here is derived from an EMBL/GenBank/DDBJ whole genome shotgun (WGS) entry which is preliminary data.</text>
</comment>
<dbReference type="EMBL" id="JOWA01000113">
    <property type="protein sequence ID" value="KEZ40879.1"/>
    <property type="molecule type" value="Genomic_DNA"/>
</dbReference>
<reference evidence="4 5" key="1">
    <citation type="journal article" date="2014" name="Genome Announc.">
        <title>Draft genome sequence of the pathogenic fungus Scedosporium apiospermum.</title>
        <authorList>
            <person name="Vandeputte P."/>
            <person name="Ghamrawi S."/>
            <person name="Rechenmann M."/>
            <person name="Iltis A."/>
            <person name="Giraud S."/>
            <person name="Fleury M."/>
            <person name="Thornton C."/>
            <person name="Delhaes L."/>
            <person name="Meyer W."/>
            <person name="Papon N."/>
            <person name="Bouchara J.P."/>
        </authorList>
    </citation>
    <scope>NUCLEOTIDE SEQUENCE [LARGE SCALE GENOMIC DNA]</scope>
    <source>
        <strain evidence="4 5">IHEM 14462</strain>
    </source>
</reference>
<accession>A0A084G0L7</accession>
<dbReference type="OrthoDB" id="3266505at2759"/>
<dbReference type="AlphaFoldDB" id="A0A084G0L7"/>
<proteinExistence type="predicted"/>
<evidence type="ECO:0000313" key="4">
    <source>
        <dbReference type="EMBL" id="KEZ40879.1"/>
    </source>
</evidence>
<organism evidence="4 5">
    <name type="scientific">Pseudallescheria apiosperma</name>
    <name type="common">Scedosporium apiospermum</name>
    <dbReference type="NCBI Taxonomy" id="563466"/>
    <lineage>
        <taxon>Eukaryota</taxon>
        <taxon>Fungi</taxon>
        <taxon>Dikarya</taxon>
        <taxon>Ascomycota</taxon>
        <taxon>Pezizomycotina</taxon>
        <taxon>Sordariomycetes</taxon>
        <taxon>Hypocreomycetidae</taxon>
        <taxon>Microascales</taxon>
        <taxon>Microascaceae</taxon>
        <taxon>Scedosporium</taxon>
    </lineage>
</organism>
<dbReference type="OMA" id="VDWFMMV"/>
<dbReference type="HOGENOM" id="CLU_445604_0_0_1"/>
<dbReference type="KEGG" id="sapo:SAPIO_CDS7943"/>
<gene>
    <name evidence="4" type="ORF">SAPIO_CDS7943</name>
</gene>
<feature type="transmembrane region" description="Helical" evidence="2">
    <location>
        <begin position="6"/>
        <end position="24"/>
    </location>
</feature>
<evidence type="ECO:0000259" key="3">
    <source>
        <dbReference type="SMART" id="SM00906"/>
    </source>
</evidence>
<keyword evidence="2" id="KW-0472">Membrane</keyword>
<dbReference type="Proteomes" id="UP000028545">
    <property type="component" value="Unassembled WGS sequence"/>
</dbReference>
<dbReference type="GO" id="GO:0003677">
    <property type="term" value="F:DNA binding"/>
    <property type="evidence" value="ECO:0007669"/>
    <property type="project" value="InterPro"/>
</dbReference>
<dbReference type="CDD" id="cd12148">
    <property type="entry name" value="fungal_TF_MHR"/>
    <property type="match status" value="1"/>
</dbReference>
<dbReference type="InterPro" id="IPR007219">
    <property type="entry name" value="XnlR_reg_dom"/>
</dbReference>
<dbReference type="GO" id="GO:0006351">
    <property type="term" value="P:DNA-templated transcription"/>
    <property type="evidence" value="ECO:0007669"/>
    <property type="project" value="InterPro"/>
</dbReference>
<dbReference type="VEuPathDB" id="FungiDB:SAPIO_CDS7943"/>
<dbReference type="PANTHER" id="PTHR46910">
    <property type="entry name" value="TRANSCRIPTION FACTOR PDR1"/>
    <property type="match status" value="1"/>
</dbReference>
<dbReference type="InterPro" id="IPR050987">
    <property type="entry name" value="AtrR-like"/>
</dbReference>
<keyword evidence="5" id="KW-1185">Reference proteome</keyword>
<evidence type="ECO:0000256" key="1">
    <source>
        <dbReference type="ARBA" id="ARBA00023242"/>
    </source>
</evidence>
<name>A0A084G0L7_PSEDA</name>
<keyword evidence="2" id="KW-1133">Transmembrane helix</keyword>
<keyword evidence="2" id="KW-0812">Transmembrane</keyword>
<protein>
    <recommendedName>
        <fullName evidence="3">Xylanolytic transcriptional activator regulatory domain-containing protein</fullName>
    </recommendedName>
</protein>
<keyword evidence="1" id="KW-0539">Nucleus</keyword>
<evidence type="ECO:0000256" key="2">
    <source>
        <dbReference type="SAM" id="Phobius"/>
    </source>
</evidence>
<dbReference type="GO" id="GO:0003700">
    <property type="term" value="F:DNA-binding transcription factor activity"/>
    <property type="evidence" value="ECO:0007669"/>
    <property type="project" value="InterPro"/>
</dbReference>
<dbReference type="GeneID" id="27727015"/>
<dbReference type="SMART" id="SM00906">
    <property type="entry name" value="Fungal_trans"/>
    <property type="match status" value="1"/>
</dbReference>
<dbReference type="Pfam" id="PF04082">
    <property type="entry name" value="Fungal_trans"/>
    <property type="match status" value="1"/>
</dbReference>
<feature type="domain" description="Xylanolytic transcriptional activator regulatory" evidence="3">
    <location>
        <begin position="211"/>
        <end position="284"/>
    </location>
</feature>
<evidence type="ECO:0000313" key="5">
    <source>
        <dbReference type="Proteomes" id="UP000028545"/>
    </source>
</evidence>
<dbReference type="PANTHER" id="PTHR46910:SF17">
    <property type="entry name" value="SCFA-RELATED"/>
    <property type="match status" value="1"/>
</dbReference>